<feature type="transmembrane region" description="Helical" evidence="2">
    <location>
        <begin position="57"/>
        <end position="81"/>
    </location>
</feature>
<accession>A0A1L9Q2H0</accession>
<keyword evidence="2" id="KW-1133">Transmembrane helix</keyword>
<keyword evidence="4" id="KW-1185">Reference proteome</keyword>
<dbReference type="Proteomes" id="UP000184073">
    <property type="component" value="Unassembled WGS sequence"/>
</dbReference>
<dbReference type="VEuPathDB" id="FungiDB:ASPVEDRAFT_89187"/>
<dbReference type="EMBL" id="KV878138">
    <property type="protein sequence ID" value="OJJ07953.1"/>
    <property type="molecule type" value="Genomic_DNA"/>
</dbReference>
<reference evidence="4" key="1">
    <citation type="journal article" date="2017" name="Genome Biol.">
        <title>Comparative genomics reveals high biological diversity and specific adaptations in the industrially and medically important fungal genus Aspergillus.</title>
        <authorList>
            <person name="de Vries R.P."/>
            <person name="Riley R."/>
            <person name="Wiebenga A."/>
            <person name="Aguilar-Osorio G."/>
            <person name="Amillis S."/>
            <person name="Uchima C.A."/>
            <person name="Anderluh G."/>
            <person name="Asadollahi M."/>
            <person name="Askin M."/>
            <person name="Barry K."/>
            <person name="Battaglia E."/>
            <person name="Bayram O."/>
            <person name="Benocci T."/>
            <person name="Braus-Stromeyer S.A."/>
            <person name="Caldana C."/>
            <person name="Canovas D."/>
            <person name="Cerqueira G.C."/>
            <person name="Chen F."/>
            <person name="Chen W."/>
            <person name="Choi C."/>
            <person name="Clum A."/>
            <person name="Dos Santos R.A."/>
            <person name="Damasio A.R."/>
            <person name="Diallinas G."/>
            <person name="Emri T."/>
            <person name="Fekete E."/>
            <person name="Flipphi M."/>
            <person name="Freyberg S."/>
            <person name="Gallo A."/>
            <person name="Gournas C."/>
            <person name="Habgood R."/>
            <person name="Hainaut M."/>
            <person name="Harispe M.L."/>
            <person name="Henrissat B."/>
            <person name="Hilden K.S."/>
            <person name="Hope R."/>
            <person name="Hossain A."/>
            <person name="Karabika E."/>
            <person name="Karaffa L."/>
            <person name="Karanyi Z."/>
            <person name="Krasevec N."/>
            <person name="Kuo A."/>
            <person name="Kusch H."/>
            <person name="LaButti K."/>
            <person name="Lagendijk E.L."/>
            <person name="Lapidus A."/>
            <person name="Levasseur A."/>
            <person name="Lindquist E."/>
            <person name="Lipzen A."/>
            <person name="Logrieco A.F."/>
            <person name="MacCabe A."/>
            <person name="Maekelae M.R."/>
            <person name="Malavazi I."/>
            <person name="Melin P."/>
            <person name="Meyer V."/>
            <person name="Mielnichuk N."/>
            <person name="Miskei M."/>
            <person name="Molnar A.P."/>
            <person name="Mule G."/>
            <person name="Ngan C.Y."/>
            <person name="Orejas M."/>
            <person name="Orosz E."/>
            <person name="Ouedraogo J.P."/>
            <person name="Overkamp K.M."/>
            <person name="Park H.-S."/>
            <person name="Perrone G."/>
            <person name="Piumi F."/>
            <person name="Punt P.J."/>
            <person name="Ram A.F."/>
            <person name="Ramon A."/>
            <person name="Rauscher S."/>
            <person name="Record E."/>
            <person name="Riano-Pachon D.M."/>
            <person name="Robert V."/>
            <person name="Roehrig J."/>
            <person name="Ruller R."/>
            <person name="Salamov A."/>
            <person name="Salih N.S."/>
            <person name="Samson R.A."/>
            <person name="Sandor E."/>
            <person name="Sanguinetti M."/>
            <person name="Schuetze T."/>
            <person name="Sepcic K."/>
            <person name="Shelest E."/>
            <person name="Sherlock G."/>
            <person name="Sophianopoulou V."/>
            <person name="Squina F.M."/>
            <person name="Sun H."/>
            <person name="Susca A."/>
            <person name="Todd R.B."/>
            <person name="Tsang A."/>
            <person name="Unkles S.E."/>
            <person name="van de Wiele N."/>
            <person name="van Rossen-Uffink D."/>
            <person name="Oliveira J.V."/>
            <person name="Vesth T.C."/>
            <person name="Visser J."/>
            <person name="Yu J.-H."/>
            <person name="Zhou M."/>
            <person name="Andersen M.R."/>
            <person name="Archer D.B."/>
            <person name="Baker S.E."/>
            <person name="Benoit I."/>
            <person name="Brakhage A.A."/>
            <person name="Braus G.H."/>
            <person name="Fischer R."/>
            <person name="Frisvad J.C."/>
            <person name="Goldman G.H."/>
            <person name="Houbraken J."/>
            <person name="Oakley B."/>
            <person name="Pocsi I."/>
            <person name="Scazzocchio C."/>
            <person name="Seiboth B."/>
            <person name="vanKuyk P.A."/>
            <person name="Wortman J."/>
            <person name="Dyer P.S."/>
            <person name="Grigoriev I.V."/>
        </authorList>
    </citation>
    <scope>NUCLEOTIDE SEQUENCE [LARGE SCALE GENOMIC DNA]</scope>
    <source>
        <strain evidence="4">CBS 583.65</strain>
    </source>
</reference>
<sequence length="705" mass="77372">MVQHTEGRPSLPLFKSSSSGSTLRSETTHFKSAYSNQIPTDAQNISGKILKRPAGSILALVLEIVLCLVALCFIALALGALCINNRPTGDRLGTVMEEAMKLGPTIYPIIFAALLSSSLKSIGRYCAQKSVRMSTLWALMNTNSTSDPIKHLYSMPLSLLVWGLLVLWAMSPLGGQSAIRLLYKANLTDITHPELRYWDNGPLGSLFTYTGIMVGNDGSWPLSMRDLYTASLMQSIQIKEGPVDQWTNVKIPRLEAGNESATTTDGWMPVGNTTKVEDFTSLFGMPIIGLSEVKNKGDVHFSVETMYLELSCSPFRHVSAINYTSGLTIRCKDCFEDGMTQWVRAQKSLGLPADEYIPEGRNYDWGDWVPTTDHPVIDQNNPNNTLPRTIQFISTFLTSTSLATCQITQRPVEAYIECIDKSCAATKIRQSTTDHRNKNFTVMDYWGEKILNMITAISSGSAAADDVMWGSSSSELFLNDSRTAPIKTGIGGIPDGVNMSTFNNTGLFATRASMLLNTGLQAFMAPTAFSGNLKADNLSFYGKPHIPSNGLLTVANESAWKDYDMNIRMYPPQVANLLNSGTPFIGASTNATLRNYTEVYKPEYVWVVILIISSFTIVGIGITGLCFRMKTIAPDMFDCVMGLTYDNPYILPTGNNYEPLDTDNRLKILGNKTVQLGELNDGQGAKAVFGEASFVAPFRMGVSYH</sequence>
<evidence type="ECO:0000256" key="2">
    <source>
        <dbReference type="SAM" id="Phobius"/>
    </source>
</evidence>
<organism evidence="3 4">
    <name type="scientific">Aspergillus versicolor CBS 583.65</name>
    <dbReference type="NCBI Taxonomy" id="1036611"/>
    <lineage>
        <taxon>Eukaryota</taxon>
        <taxon>Fungi</taxon>
        <taxon>Dikarya</taxon>
        <taxon>Ascomycota</taxon>
        <taxon>Pezizomycotina</taxon>
        <taxon>Eurotiomycetes</taxon>
        <taxon>Eurotiomycetidae</taxon>
        <taxon>Eurotiales</taxon>
        <taxon>Aspergillaceae</taxon>
        <taxon>Aspergillus</taxon>
        <taxon>Aspergillus subgen. Nidulantes</taxon>
    </lineage>
</organism>
<dbReference type="GeneID" id="63734061"/>
<gene>
    <name evidence="3" type="ORF">ASPVEDRAFT_89187</name>
</gene>
<keyword evidence="2" id="KW-0812">Transmembrane</keyword>
<protein>
    <submittedName>
        <fullName evidence="3">Uncharacterized protein</fullName>
    </submittedName>
</protein>
<keyword evidence="2" id="KW-0472">Membrane</keyword>
<evidence type="ECO:0000256" key="1">
    <source>
        <dbReference type="SAM" id="MobiDB-lite"/>
    </source>
</evidence>
<dbReference type="AlphaFoldDB" id="A0A1L9Q2H0"/>
<feature type="transmembrane region" description="Helical" evidence="2">
    <location>
        <begin position="105"/>
        <end position="123"/>
    </location>
</feature>
<feature type="transmembrane region" description="Helical" evidence="2">
    <location>
        <begin position="152"/>
        <end position="170"/>
    </location>
</feature>
<feature type="transmembrane region" description="Helical" evidence="2">
    <location>
        <begin position="604"/>
        <end position="627"/>
    </location>
</feature>
<name>A0A1L9Q2H0_ASPVE</name>
<dbReference type="STRING" id="1036611.A0A1L9Q2H0"/>
<evidence type="ECO:0000313" key="3">
    <source>
        <dbReference type="EMBL" id="OJJ07953.1"/>
    </source>
</evidence>
<dbReference type="OrthoDB" id="3692311at2759"/>
<feature type="region of interest" description="Disordered" evidence="1">
    <location>
        <begin position="1"/>
        <end position="23"/>
    </location>
</feature>
<proteinExistence type="predicted"/>
<feature type="compositionally biased region" description="Low complexity" evidence="1">
    <location>
        <begin position="10"/>
        <end position="23"/>
    </location>
</feature>
<dbReference type="RefSeq" id="XP_040673715.1">
    <property type="nucleotide sequence ID" value="XM_040818550.1"/>
</dbReference>
<evidence type="ECO:0000313" key="4">
    <source>
        <dbReference type="Proteomes" id="UP000184073"/>
    </source>
</evidence>